<protein>
    <submittedName>
        <fullName evidence="2">Gll3901 protein</fullName>
    </submittedName>
</protein>
<proteinExistence type="predicted"/>
<dbReference type="KEGG" id="gvi:gll3901"/>
<evidence type="ECO:0000313" key="2">
    <source>
        <dbReference type="EMBL" id="BAC91842.1"/>
    </source>
</evidence>
<reference evidence="2 3" key="2">
    <citation type="journal article" date="2003" name="DNA Res.">
        <title>Complete genome structure of Gloeobacter violaceus PCC 7421, a cyanobacterium that lacks thylakoids (supplement).</title>
        <authorList>
            <person name="Nakamura Y."/>
            <person name="Kaneko T."/>
            <person name="Sato S."/>
            <person name="Mimuro M."/>
            <person name="Miyashita H."/>
            <person name="Tsuchiya T."/>
            <person name="Sasamoto S."/>
            <person name="Watanabe A."/>
            <person name="Kawashima K."/>
            <person name="Kishida Y."/>
            <person name="Kiyokawa C."/>
            <person name="Kohara M."/>
            <person name="Matsumoto M."/>
            <person name="Matsuno A."/>
            <person name="Nakazaki N."/>
            <person name="Shimpo S."/>
            <person name="Takeuchi C."/>
            <person name="Yamada M."/>
            <person name="Tabata S."/>
        </authorList>
    </citation>
    <scope>NUCLEOTIDE SEQUENCE [LARGE SCALE GENOMIC DNA]</scope>
    <source>
        <strain evidence="3">ATCC 29082 / PCC 7421</strain>
    </source>
</reference>
<dbReference type="HOGENOM" id="CLU_2232724_0_0_3"/>
<name>Q7NEH8_GLOVI</name>
<reference evidence="2 3" key="1">
    <citation type="journal article" date="2003" name="DNA Res.">
        <title>Complete genome structure of Gloeobacter violaceus PCC 7421, a cyanobacterium that lacks thylakoids.</title>
        <authorList>
            <person name="Nakamura Y."/>
            <person name="Kaneko T."/>
            <person name="Sato S."/>
            <person name="Mimuro M."/>
            <person name="Miyashita H."/>
            <person name="Tsuchiya T."/>
            <person name="Sasamoto S."/>
            <person name="Watanabe A."/>
            <person name="Kawashima K."/>
            <person name="Kishida Y."/>
            <person name="Kiyokawa C."/>
            <person name="Kohara M."/>
            <person name="Matsumoto M."/>
            <person name="Matsuno A."/>
            <person name="Nakazaki N."/>
            <person name="Shimpo S."/>
            <person name="Takeuchi C."/>
            <person name="Yamada M."/>
            <person name="Tabata S."/>
        </authorList>
    </citation>
    <scope>NUCLEOTIDE SEQUENCE [LARGE SCALE GENOMIC DNA]</scope>
    <source>
        <strain evidence="3">ATCC 29082 / PCC 7421</strain>
    </source>
</reference>
<dbReference type="STRING" id="251221.gene:10761418"/>
<feature type="transmembrane region" description="Helical" evidence="1">
    <location>
        <begin position="81"/>
        <end position="102"/>
    </location>
</feature>
<evidence type="ECO:0000313" key="3">
    <source>
        <dbReference type="Proteomes" id="UP000000557"/>
    </source>
</evidence>
<sequence length="105" mass="10693">MFWTTASLIISAVVIAAAWRRYSGAPALIWGMIVGLGTALALGMLLPGMITGLIVSTTVALLGGYVLAEWFGLFGPEVLEAIQPAMCGALIGLGVAALSGMIGMP</sequence>
<feature type="transmembrane region" description="Helical" evidence="1">
    <location>
        <begin position="27"/>
        <end position="46"/>
    </location>
</feature>
<dbReference type="AlphaFoldDB" id="Q7NEH8"/>
<keyword evidence="1" id="KW-1133">Transmembrane helix</keyword>
<dbReference type="EMBL" id="BA000045">
    <property type="protein sequence ID" value="BAC91842.1"/>
    <property type="molecule type" value="Genomic_DNA"/>
</dbReference>
<evidence type="ECO:0000256" key="1">
    <source>
        <dbReference type="SAM" id="Phobius"/>
    </source>
</evidence>
<organism evidence="2 3">
    <name type="scientific">Gloeobacter violaceus (strain ATCC 29082 / PCC 7421)</name>
    <dbReference type="NCBI Taxonomy" id="251221"/>
    <lineage>
        <taxon>Bacteria</taxon>
        <taxon>Bacillati</taxon>
        <taxon>Cyanobacteriota</taxon>
        <taxon>Cyanophyceae</taxon>
        <taxon>Gloeobacterales</taxon>
        <taxon>Gloeobacteraceae</taxon>
        <taxon>Gloeobacter</taxon>
    </lineage>
</organism>
<gene>
    <name evidence="2" type="ordered locus">gll3901</name>
</gene>
<dbReference type="InParanoid" id="Q7NEH8"/>
<dbReference type="EnsemblBacteria" id="BAC91842">
    <property type="protein sequence ID" value="BAC91842"/>
    <property type="gene ID" value="BAC91842"/>
</dbReference>
<dbReference type="Proteomes" id="UP000000557">
    <property type="component" value="Chromosome"/>
</dbReference>
<accession>Q7NEH8</accession>
<keyword evidence="3" id="KW-1185">Reference proteome</keyword>
<feature type="transmembrane region" description="Helical" evidence="1">
    <location>
        <begin position="53"/>
        <end position="75"/>
    </location>
</feature>
<keyword evidence="1" id="KW-0812">Transmembrane</keyword>
<keyword evidence="1" id="KW-0472">Membrane</keyword>
<dbReference type="RefSeq" id="WP_011143889.1">
    <property type="nucleotide sequence ID" value="NC_005125.1"/>
</dbReference>